<dbReference type="RefSeq" id="WP_339614776.1">
    <property type="nucleotide sequence ID" value="NZ_AP031500.1"/>
</dbReference>
<dbReference type="Gene3D" id="2.40.160.50">
    <property type="entry name" value="membrane protein fhac: a member of the omp85/tpsb transporter family"/>
    <property type="match status" value="1"/>
</dbReference>
<name>A0ABV7HR71_9GAMM</name>
<protein>
    <submittedName>
        <fullName evidence="1">Uncharacterized protein</fullName>
    </submittedName>
</protein>
<keyword evidence="2" id="KW-1185">Reference proteome</keyword>
<sequence>MSRCILLGFAVIIVVLPALAQARESELEQQLRGIEEDLPEGCQKLDIRETIRKRFTGSRISTEDIESLQGMTIRSIGYLQVGVFDEENPDENNSLYRFLNKIHINTKEYVVAPQLLFEEGDSLDADIILETERLLRTRGYFYTAFIVPHVICEGQVDLVVVTRDSWSLEVEASFSHSGGDSESSFGFSEGNIFGSGNSFSVGYEQENESKGMSYTFRTDHLLNSRVSTRLSYADKSDGEDVIAEVELPFYSRSSTWAGGIAYRDTGEEEIIRAQGEEISRFRHEQLYQEAFVGRLLHSNKHSTQRLLVGVASEDDTFYATDDTFLGLPDARGAKYPWVEYQYLEDRYAIYRNLNQIQRTEDVAMGITFGFRLGYGEADPSSHGNVVRYIGNYQHIIGVGDDHLLVLELGVDGRDHLDSDGQDSAIWRSKVAYNIMQNVNNRWYASIRYDAGQDLEQYEELTVGGSDGMRGYPADFQRGKKRTVATIERRYYSDWHLFNLVRVGAVGFIEAGKAWDGPIQGDNKVLADVGFGLRFSSSKARVGSVVHVDIATPLVEKDGIDEYQLLIEAKRQF</sequence>
<evidence type="ECO:0000313" key="1">
    <source>
        <dbReference type="EMBL" id="MFC3156345.1"/>
    </source>
</evidence>
<comment type="caution">
    <text evidence="1">The sequence shown here is derived from an EMBL/GenBank/DDBJ whole genome shotgun (WGS) entry which is preliminary data.</text>
</comment>
<organism evidence="1 2">
    <name type="scientific">Gilvimarinus japonicus</name>
    <dbReference type="NCBI Taxonomy" id="1796469"/>
    <lineage>
        <taxon>Bacteria</taxon>
        <taxon>Pseudomonadati</taxon>
        <taxon>Pseudomonadota</taxon>
        <taxon>Gammaproteobacteria</taxon>
        <taxon>Cellvibrionales</taxon>
        <taxon>Cellvibrionaceae</taxon>
        <taxon>Gilvimarinus</taxon>
    </lineage>
</organism>
<accession>A0ABV7HR71</accession>
<gene>
    <name evidence="1" type="ORF">ACFOEB_14125</name>
</gene>
<reference evidence="2" key="1">
    <citation type="journal article" date="2019" name="Int. J. Syst. Evol. Microbiol.">
        <title>The Global Catalogue of Microorganisms (GCM) 10K type strain sequencing project: providing services to taxonomists for standard genome sequencing and annotation.</title>
        <authorList>
            <consortium name="The Broad Institute Genomics Platform"/>
            <consortium name="The Broad Institute Genome Sequencing Center for Infectious Disease"/>
            <person name="Wu L."/>
            <person name="Ma J."/>
        </authorList>
    </citation>
    <scope>NUCLEOTIDE SEQUENCE [LARGE SCALE GENOMIC DNA]</scope>
    <source>
        <strain evidence="2">KCTC 52141</strain>
    </source>
</reference>
<dbReference type="Proteomes" id="UP001595548">
    <property type="component" value="Unassembled WGS sequence"/>
</dbReference>
<evidence type="ECO:0000313" key="2">
    <source>
        <dbReference type="Proteomes" id="UP001595548"/>
    </source>
</evidence>
<proteinExistence type="predicted"/>
<dbReference type="EMBL" id="JBHRTL010000030">
    <property type="protein sequence ID" value="MFC3156345.1"/>
    <property type="molecule type" value="Genomic_DNA"/>
</dbReference>